<sequence>MIKRTLILSSLLTVSFFTDANLLSAQSQQRSSWQPFFQRIVSRTPVPRKRGGGRGDWEVISPGIWRKQLWTLQPSLIWRTSKQLPDRVEILQAGSRTPLWSRTIQSGGTLSIAVKLEPSKTYLVRFLKRNADLQKDEIVTAWEFQTLSIVQRQKVTADLDRINKKLKPLDQLQRRIEVFAKHELWSDAFQEIERSSLSPTERQTAIDQLLTQLKALESSQRRS</sequence>
<dbReference type="AlphaFoldDB" id="A0A1Z4JR00"/>
<keyword evidence="2" id="KW-0614">Plasmid</keyword>
<keyword evidence="1" id="KW-0732">Signal</keyword>
<accession>A0A1Z4JR00</accession>
<feature type="chain" id="PRO_5011119215" description="DUF928 domain-containing protein" evidence="1">
    <location>
        <begin position="21"/>
        <end position="223"/>
    </location>
</feature>
<evidence type="ECO:0000313" key="2">
    <source>
        <dbReference type="EMBL" id="BAY59139.1"/>
    </source>
</evidence>
<dbReference type="Proteomes" id="UP000217895">
    <property type="component" value="Plasmid Plasmid1 dna"/>
</dbReference>
<protein>
    <recommendedName>
        <fullName evidence="4">DUF928 domain-containing protein</fullName>
    </recommendedName>
</protein>
<keyword evidence="3" id="KW-1185">Reference proteome</keyword>
<evidence type="ECO:0000313" key="3">
    <source>
        <dbReference type="Proteomes" id="UP000217895"/>
    </source>
</evidence>
<feature type="signal peptide" evidence="1">
    <location>
        <begin position="1"/>
        <end position="20"/>
    </location>
</feature>
<name>A0A1Z4JR00_LEPBY</name>
<dbReference type="EMBL" id="AP018204">
    <property type="protein sequence ID" value="BAY59139.1"/>
    <property type="molecule type" value="Genomic_DNA"/>
</dbReference>
<reference evidence="2 3" key="1">
    <citation type="submission" date="2017-06" db="EMBL/GenBank/DDBJ databases">
        <title>Genome sequencing of cyanobaciteial culture collection at National Institute for Environmental Studies (NIES).</title>
        <authorList>
            <person name="Hirose Y."/>
            <person name="Shimura Y."/>
            <person name="Fujisawa T."/>
            <person name="Nakamura Y."/>
            <person name="Kawachi M."/>
        </authorList>
    </citation>
    <scope>NUCLEOTIDE SEQUENCE [LARGE SCALE GENOMIC DNA]</scope>
    <source>
        <strain evidence="2 3">NIES-2135</strain>
        <plasmid evidence="3">Plasmid Plasmid1 dna</plasmid>
    </source>
</reference>
<proteinExistence type="predicted"/>
<evidence type="ECO:0000256" key="1">
    <source>
        <dbReference type="SAM" id="SignalP"/>
    </source>
</evidence>
<organism evidence="2 3">
    <name type="scientific">Leptolyngbya boryana NIES-2135</name>
    <dbReference type="NCBI Taxonomy" id="1973484"/>
    <lineage>
        <taxon>Bacteria</taxon>
        <taxon>Bacillati</taxon>
        <taxon>Cyanobacteriota</taxon>
        <taxon>Cyanophyceae</taxon>
        <taxon>Leptolyngbyales</taxon>
        <taxon>Leptolyngbyaceae</taxon>
        <taxon>Leptolyngbya group</taxon>
        <taxon>Leptolyngbya</taxon>
    </lineage>
</organism>
<evidence type="ECO:0008006" key="4">
    <source>
        <dbReference type="Google" id="ProtNLM"/>
    </source>
</evidence>
<geneLocation type="plasmid" evidence="2">
    <name>plasmid1</name>
</geneLocation>
<gene>
    <name evidence="2" type="ORF">NIES2135_60160</name>
</gene>